<protein>
    <submittedName>
        <fullName evidence="4">Uncharacterized protein</fullName>
    </submittedName>
</protein>
<feature type="region of interest" description="Disordered" evidence="3">
    <location>
        <begin position="13"/>
        <end position="57"/>
    </location>
</feature>
<evidence type="ECO:0000256" key="2">
    <source>
        <dbReference type="ARBA" id="ARBA00023043"/>
    </source>
</evidence>
<dbReference type="SUPFAM" id="SSF48403">
    <property type="entry name" value="Ankyrin repeat"/>
    <property type="match status" value="1"/>
</dbReference>
<gene>
    <name evidence="4" type="ORF">PBAH0796_LOCUS33056</name>
</gene>
<reference evidence="4" key="1">
    <citation type="submission" date="2021-01" db="EMBL/GenBank/DDBJ databases">
        <authorList>
            <person name="Corre E."/>
            <person name="Pelletier E."/>
            <person name="Niang G."/>
            <person name="Scheremetjew M."/>
            <person name="Finn R."/>
            <person name="Kale V."/>
            <person name="Holt S."/>
            <person name="Cochrane G."/>
            <person name="Meng A."/>
            <person name="Brown T."/>
            <person name="Cohen L."/>
        </authorList>
    </citation>
    <scope>NUCLEOTIDE SEQUENCE</scope>
    <source>
        <strain evidence="4">Pbaha01</strain>
    </source>
</reference>
<evidence type="ECO:0000256" key="3">
    <source>
        <dbReference type="SAM" id="MobiDB-lite"/>
    </source>
</evidence>
<dbReference type="PANTHER" id="PTHR24134">
    <property type="entry name" value="ANKYRIN REPEAT-CONTAINING PROTEIN DDB_G0279043"/>
    <property type="match status" value="1"/>
</dbReference>
<evidence type="ECO:0000313" key="4">
    <source>
        <dbReference type="EMBL" id="CAD8389528.1"/>
    </source>
</evidence>
<dbReference type="PANTHER" id="PTHR24134:SF9">
    <property type="entry name" value="ANKYRIN REPEAT AND SOCS BOX PROTEIN 8"/>
    <property type="match status" value="1"/>
</dbReference>
<keyword evidence="2" id="KW-0040">ANK repeat</keyword>
<accession>A0A7S0FZN1</accession>
<proteinExistence type="predicted"/>
<dbReference type="Gene3D" id="1.25.40.20">
    <property type="entry name" value="Ankyrin repeat-containing domain"/>
    <property type="match status" value="1"/>
</dbReference>
<evidence type="ECO:0000256" key="1">
    <source>
        <dbReference type="ARBA" id="ARBA00022737"/>
    </source>
</evidence>
<dbReference type="AlphaFoldDB" id="A0A7S0FZN1"/>
<sequence length="314" mass="32737">MELPQCTRQCLSSGAAASNSRCGAATQRAGEGKPLTTPGSSSEAKSGSPPDVTRRPTSGLHEALQLHSVEKVQAALAVDTGAAAEPFWDHDVEPPLCCAVRLGCDVAIVRFLLESGATVDAADARGRTPLGILAAQLPPGGADCFNVLAESPAALSGAAAGSRSPAAEGGWRRRSARDVAQALMQAGADPVAADYAVHRPFDLAFANGNMHFMSTWLGCSEMDPTSDPLKEDTAEINDPVEQPDPRLPWLGCSEFDPTKDPLEECLAEIDGPVKGASLRFPWLDEPGSPPALTESSIAALEALSLSPPWVQHAL</sequence>
<keyword evidence="1" id="KW-0677">Repeat</keyword>
<dbReference type="InterPro" id="IPR002110">
    <property type="entry name" value="Ankyrin_rpt"/>
</dbReference>
<dbReference type="EMBL" id="HBEG01054253">
    <property type="protein sequence ID" value="CAD8389528.1"/>
    <property type="molecule type" value="Transcribed_RNA"/>
</dbReference>
<organism evidence="4">
    <name type="scientific">Pyrodinium bahamense</name>
    <dbReference type="NCBI Taxonomy" id="73915"/>
    <lineage>
        <taxon>Eukaryota</taxon>
        <taxon>Sar</taxon>
        <taxon>Alveolata</taxon>
        <taxon>Dinophyceae</taxon>
        <taxon>Gonyaulacales</taxon>
        <taxon>Pyrocystaceae</taxon>
        <taxon>Pyrodinium</taxon>
    </lineage>
</organism>
<dbReference type="Pfam" id="PF00023">
    <property type="entry name" value="Ank"/>
    <property type="match status" value="1"/>
</dbReference>
<dbReference type="InterPro" id="IPR036770">
    <property type="entry name" value="Ankyrin_rpt-contain_sf"/>
</dbReference>
<name>A0A7S0FZN1_9DINO</name>